<feature type="signal peptide" evidence="1">
    <location>
        <begin position="1"/>
        <end position="21"/>
    </location>
</feature>
<sequence length="212" mass="24575">MKKLWSILVFALLVSCSTTNTVVLDSWKDPKTSVQKEHFKKVSVVALVKNELVRRRIEDRFTEIDPIFHSSYNFLNETSNIDKELLVKLLKSENVDGVVTMRLVDKTKETDYVQGSTMPYNNYYGYRGYGYLFNNWYGAYSPYYYTPGYYVENTYYIVETNIFSLAENKLIWSALTKTKQFNDIENGINDIIAALVQEMKKDGSISSDTDSK</sequence>
<keyword evidence="3" id="KW-1185">Reference proteome</keyword>
<organism evidence="2 3">
    <name type="scientific">Flavobacterium chuncheonense</name>
    <dbReference type="NCBI Taxonomy" id="2026653"/>
    <lineage>
        <taxon>Bacteria</taxon>
        <taxon>Pseudomonadati</taxon>
        <taxon>Bacteroidota</taxon>
        <taxon>Flavobacteriia</taxon>
        <taxon>Flavobacteriales</taxon>
        <taxon>Flavobacteriaceae</taxon>
        <taxon>Flavobacterium</taxon>
    </lineage>
</organism>
<dbReference type="Proteomes" id="UP001597534">
    <property type="component" value="Unassembled WGS sequence"/>
</dbReference>
<name>A0ABW5YHE7_9FLAO</name>
<feature type="chain" id="PRO_5046952346" description="DUF4136 domain-containing protein" evidence="1">
    <location>
        <begin position="22"/>
        <end position="212"/>
    </location>
</feature>
<accession>A0ABW5YHE7</accession>
<protein>
    <recommendedName>
        <fullName evidence="4">DUF4136 domain-containing protein</fullName>
    </recommendedName>
</protein>
<keyword evidence="1" id="KW-0732">Signal</keyword>
<evidence type="ECO:0000313" key="2">
    <source>
        <dbReference type="EMBL" id="MFD2890511.1"/>
    </source>
</evidence>
<dbReference type="RefSeq" id="WP_379809956.1">
    <property type="nucleotide sequence ID" value="NZ_JBHUPC010000006.1"/>
</dbReference>
<dbReference type="EMBL" id="JBHUPC010000006">
    <property type="protein sequence ID" value="MFD2890511.1"/>
    <property type="molecule type" value="Genomic_DNA"/>
</dbReference>
<evidence type="ECO:0000256" key="1">
    <source>
        <dbReference type="SAM" id="SignalP"/>
    </source>
</evidence>
<evidence type="ECO:0000313" key="3">
    <source>
        <dbReference type="Proteomes" id="UP001597534"/>
    </source>
</evidence>
<proteinExistence type="predicted"/>
<evidence type="ECO:0008006" key="4">
    <source>
        <dbReference type="Google" id="ProtNLM"/>
    </source>
</evidence>
<reference evidence="3" key="1">
    <citation type="journal article" date="2019" name="Int. J. Syst. Evol. Microbiol.">
        <title>The Global Catalogue of Microorganisms (GCM) 10K type strain sequencing project: providing services to taxonomists for standard genome sequencing and annotation.</title>
        <authorList>
            <consortium name="The Broad Institute Genomics Platform"/>
            <consortium name="The Broad Institute Genome Sequencing Center for Infectious Disease"/>
            <person name="Wu L."/>
            <person name="Ma J."/>
        </authorList>
    </citation>
    <scope>NUCLEOTIDE SEQUENCE [LARGE SCALE GENOMIC DNA]</scope>
    <source>
        <strain evidence="3">KCTC 22671</strain>
    </source>
</reference>
<dbReference type="PROSITE" id="PS51257">
    <property type="entry name" value="PROKAR_LIPOPROTEIN"/>
    <property type="match status" value="1"/>
</dbReference>
<gene>
    <name evidence="2" type="ORF">ACFS5J_00570</name>
</gene>
<comment type="caution">
    <text evidence="2">The sequence shown here is derived from an EMBL/GenBank/DDBJ whole genome shotgun (WGS) entry which is preliminary data.</text>
</comment>